<gene>
    <name evidence="1" type="ORF">PCAMFM013_S012g000199</name>
</gene>
<evidence type="ECO:0000313" key="1">
    <source>
        <dbReference type="EMBL" id="CRL24589.1"/>
    </source>
</evidence>
<evidence type="ECO:0000313" key="2">
    <source>
        <dbReference type="Proteomes" id="UP000053732"/>
    </source>
</evidence>
<proteinExistence type="predicted"/>
<keyword evidence="2" id="KW-1185">Reference proteome</keyword>
<organism evidence="1 2">
    <name type="scientific">Penicillium camemberti (strain FM 013)</name>
    <dbReference type="NCBI Taxonomy" id="1429867"/>
    <lineage>
        <taxon>Eukaryota</taxon>
        <taxon>Fungi</taxon>
        <taxon>Dikarya</taxon>
        <taxon>Ascomycota</taxon>
        <taxon>Pezizomycotina</taxon>
        <taxon>Eurotiomycetes</taxon>
        <taxon>Eurotiomycetidae</taxon>
        <taxon>Eurotiales</taxon>
        <taxon>Aspergillaceae</taxon>
        <taxon>Penicillium</taxon>
    </lineage>
</organism>
<dbReference type="EMBL" id="HG793145">
    <property type="protein sequence ID" value="CRL24589.1"/>
    <property type="molecule type" value="Genomic_DNA"/>
</dbReference>
<sequence>MWRVSTHRNCSEASNVFSVCYPPVDPNSDGDIYPNRWPTDDPLIIWAFGLPFVPAYGDHYILAGPYLRNYLWILDKRDVYHQLKHAEFHLGDIISPRGKFKPINANGTVDRLRELRLVQIRERSQLAM</sequence>
<protein>
    <submittedName>
        <fullName evidence="1">Str. FM013</fullName>
    </submittedName>
</protein>
<dbReference type="Proteomes" id="UP000053732">
    <property type="component" value="Unassembled WGS sequence"/>
</dbReference>
<reference evidence="1 2" key="1">
    <citation type="journal article" date="2014" name="Nat. Commun.">
        <title>Multiple recent horizontal transfers of a large genomic region in cheese making fungi.</title>
        <authorList>
            <person name="Cheeseman K."/>
            <person name="Ropars J."/>
            <person name="Renault P."/>
            <person name="Dupont J."/>
            <person name="Gouzy J."/>
            <person name="Branca A."/>
            <person name="Abraham A.L."/>
            <person name="Ceppi M."/>
            <person name="Conseiller E."/>
            <person name="Debuchy R."/>
            <person name="Malagnac F."/>
            <person name="Goarin A."/>
            <person name="Silar P."/>
            <person name="Lacoste S."/>
            <person name="Sallet E."/>
            <person name="Bensimon A."/>
            <person name="Giraud T."/>
            <person name="Brygoo Y."/>
        </authorList>
    </citation>
    <scope>NUCLEOTIDE SEQUENCE [LARGE SCALE GENOMIC DNA]</scope>
    <source>
        <strain evidence="2">FM 013</strain>
    </source>
</reference>
<accession>A0A0G4PE83</accession>
<name>A0A0G4PE83_PENC3</name>
<dbReference type="AlphaFoldDB" id="A0A0G4PE83"/>